<evidence type="ECO:0008006" key="3">
    <source>
        <dbReference type="Google" id="ProtNLM"/>
    </source>
</evidence>
<dbReference type="Proteomes" id="UP000000238">
    <property type="component" value="Chromosome"/>
</dbReference>
<keyword evidence="2" id="KW-1185">Reference proteome</keyword>
<dbReference type="STRING" id="349521.HCH_02949"/>
<gene>
    <name evidence="1" type="ordered locus">HCH_02949</name>
</gene>
<proteinExistence type="predicted"/>
<organism evidence="1 2">
    <name type="scientific">Hahella chejuensis (strain KCTC 2396)</name>
    <dbReference type="NCBI Taxonomy" id="349521"/>
    <lineage>
        <taxon>Bacteria</taxon>
        <taxon>Pseudomonadati</taxon>
        <taxon>Pseudomonadota</taxon>
        <taxon>Gammaproteobacteria</taxon>
        <taxon>Oceanospirillales</taxon>
        <taxon>Hahellaceae</taxon>
        <taxon>Hahella</taxon>
    </lineage>
</organism>
<reference evidence="1 2" key="1">
    <citation type="journal article" date="2005" name="Nucleic Acids Res.">
        <title>Genomic blueprint of Hahella chejuensis, a marine microbe producing an algicidal agent.</title>
        <authorList>
            <person name="Jeong H."/>
            <person name="Yim J.H."/>
            <person name="Lee C."/>
            <person name="Choi S.-H."/>
            <person name="Park Y.K."/>
            <person name="Yoon S.H."/>
            <person name="Hur C.-G."/>
            <person name="Kang H.-Y."/>
            <person name="Kim D."/>
            <person name="Lee H.H."/>
            <person name="Park K.H."/>
            <person name="Park S.-H."/>
            <person name="Park H.-S."/>
            <person name="Lee H.K."/>
            <person name="Oh T.K."/>
            <person name="Kim J.F."/>
        </authorList>
    </citation>
    <scope>NUCLEOTIDE SEQUENCE [LARGE SCALE GENOMIC DNA]</scope>
    <source>
        <strain evidence="1 2">KCTC 2396</strain>
    </source>
</reference>
<dbReference type="KEGG" id="hch:HCH_02949"/>
<dbReference type="eggNOG" id="COG5031">
    <property type="taxonomic scope" value="Bacteria"/>
</dbReference>
<accession>Q2SI03</accession>
<dbReference type="AlphaFoldDB" id="Q2SI03"/>
<evidence type="ECO:0000313" key="2">
    <source>
        <dbReference type="Proteomes" id="UP000000238"/>
    </source>
</evidence>
<evidence type="ECO:0000313" key="1">
    <source>
        <dbReference type="EMBL" id="ABC29721.1"/>
    </source>
</evidence>
<dbReference type="RefSeq" id="WP_011396790.1">
    <property type="nucleotide sequence ID" value="NC_007645.1"/>
</dbReference>
<dbReference type="HOGENOM" id="CLU_1371000_0_0_6"/>
<dbReference type="EMBL" id="CP000155">
    <property type="protein sequence ID" value="ABC29721.1"/>
    <property type="molecule type" value="Genomic_DNA"/>
</dbReference>
<dbReference type="OrthoDB" id="1188699at2"/>
<sequence>MNIEQALNAFYKESGFELETGKRPAFVEVFVGCLLIPLPNVETRRKYIKYHDLHHVITGYGASQVGEGEVSAWELGTGSMLHPILMFMNLIAISTAMAVSPRRVFKAYLLGCKSRNLYCPKVRRRIDNGELNDIAQLRNEFVNCRCSDGWIALKMIPFVLYALLSIIIHLILVIPALLYKKVWGKLFSARLVKLVKVRS</sequence>
<protein>
    <recommendedName>
        <fullName evidence="3">Coenzyme Q (Ubiquinone) biosynthesis protein Coq4</fullName>
    </recommendedName>
</protein>
<name>Q2SI03_HAHCH</name>